<sequence>MADVELIALTIEARRRGVSYGQLVARTTEKERRKIVEKYRGGPQKKGNKGK</sequence>
<name>A0A921STN3_9FIRM</name>
<dbReference type="EMBL" id="DYUC01000106">
    <property type="protein sequence ID" value="HJG87472.1"/>
    <property type="molecule type" value="Genomic_DNA"/>
</dbReference>
<reference evidence="1" key="2">
    <citation type="submission" date="2021-09" db="EMBL/GenBank/DDBJ databases">
        <authorList>
            <person name="Gilroy R."/>
        </authorList>
    </citation>
    <scope>NUCLEOTIDE SEQUENCE</scope>
    <source>
        <strain evidence="1">CHK179-5677</strain>
    </source>
</reference>
<dbReference type="RefSeq" id="WP_294756022.1">
    <property type="nucleotide sequence ID" value="NZ_DYUC01000106.1"/>
</dbReference>
<dbReference type="Proteomes" id="UP000760668">
    <property type="component" value="Unassembled WGS sequence"/>
</dbReference>
<gene>
    <name evidence="1" type="ORF">K8V01_10700</name>
</gene>
<accession>A0A921STN3</accession>
<organism evidence="1 2">
    <name type="scientific">Pseudoflavonifractor capillosus</name>
    <dbReference type="NCBI Taxonomy" id="106588"/>
    <lineage>
        <taxon>Bacteria</taxon>
        <taxon>Bacillati</taxon>
        <taxon>Bacillota</taxon>
        <taxon>Clostridia</taxon>
        <taxon>Eubacteriales</taxon>
        <taxon>Oscillospiraceae</taxon>
        <taxon>Pseudoflavonifractor</taxon>
    </lineage>
</organism>
<evidence type="ECO:0000313" key="2">
    <source>
        <dbReference type="Proteomes" id="UP000760668"/>
    </source>
</evidence>
<comment type="caution">
    <text evidence="1">The sequence shown here is derived from an EMBL/GenBank/DDBJ whole genome shotgun (WGS) entry which is preliminary data.</text>
</comment>
<reference evidence="1" key="1">
    <citation type="journal article" date="2021" name="PeerJ">
        <title>Extensive microbial diversity within the chicken gut microbiome revealed by metagenomics and culture.</title>
        <authorList>
            <person name="Gilroy R."/>
            <person name="Ravi A."/>
            <person name="Getino M."/>
            <person name="Pursley I."/>
            <person name="Horton D.L."/>
            <person name="Alikhan N.F."/>
            <person name="Baker D."/>
            <person name="Gharbi K."/>
            <person name="Hall N."/>
            <person name="Watson M."/>
            <person name="Adriaenssens E.M."/>
            <person name="Foster-Nyarko E."/>
            <person name="Jarju S."/>
            <person name="Secka A."/>
            <person name="Antonio M."/>
            <person name="Oren A."/>
            <person name="Chaudhuri R.R."/>
            <person name="La Ragione R."/>
            <person name="Hildebrand F."/>
            <person name="Pallen M.J."/>
        </authorList>
    </citation>
    <scope>NUCLEOTIDE SEQUENCE</scope>
    <source>
        <strain evidence="1">CHK179-5677</strain>
    </source>
</reference>
<protein>
    <submittedName>
        <fullName evidence="1">Uncharacterized protein</fullName>
    </submittedName>
</protein>
<proteinExistence type="predicted"/>
<evidence type="ECO:0000313" key="1">
    <source>
        <dbReference type="EMBL" id="HJG87472.1"/>
    </source>
</evidence>
<dbReference type="AlphaFoldDB" id="A0A921STN3"/>